<dbReference type="EMBL" id="JAPFFF010000067">
    <property type="protein sequence ID" value="KAK8836266.1"/>
    <property type="molecule type" value="Genomic_DNA"/>
</dbReference>
<dbReference type="InterPro" id="IPR008979">
    <property type="entry name" value="Galactose-bd-like_sf"/>
</dbReference>
<accession>A0ABR2GRH0</accession>
<dbReference type="PROSITE" id="PS51892">
    <property type="entry name" value="SUBTILASE"/>
    <property type="match status" value="1"/>
</dbReference>
<keyword evidence="3" id="KW-0378">Hydrolase</keyword>
<evidence type="ECO:0000256" key="1">
    <source>
        <dbReference type="ARBA" id="ARBA00011073"/>
    </source>
</evidence>
<dbReference type="Proteomes" id="UP001470230">
    <property type="component" value="Unassembled WGS sequence"/>
</dbReference>
<name>A0ABR2GRH0_9EUKA</name>
<evidence type="ECO:0000313" key="8">
    <source>
        <dbReference type="Proteomes" id="UP001470230"/>
    </source>
</evidence>
<gene>
    <name evidence="7" type="ORF">M9Y10_039899</name>
</gene>
<evidence type="ECO:0000259" key="6">
    <source>
        <dbReference type="Pfam" id="PF00082"/>
    </source>
</evidence>
<reference evidence="7 8" key="1">
    <citation type="submission" date="2024-04" db="EMBL/GenBank/DDBJ databases">
        <title>Tritrichomonas musculus Genome.</title>
        <authorList>
            <person name="Alves-Ferreira E."/>
            <person name="Grigg M."/>
            <person name="Lorenzi H."/>
            <person name="Galac M."/>
        </authorList>
    </citation>
    <scope>NUCLEOTIDE SEQUENCE [LARGE SCALE GENOMIC DNA]</scope>
    <source>
        <strain evidence="7 8">EAF2021</strain>
    </source>
</reference>
<evidence type="ECO:0000256" key="4">
    <source>
        <dbReference type="ARBA" id="ARBA00022825"/>
    </source>
</evidence>
<dbReference type="InterPro" id="IPR051048">
    <property type="entry name" value="Peptidase_S8/S53_subtilisin"/>
</dbReference>
<evidence type="ECO:0000256" key="5">
    <source>
        <dbReference type="PROSITE-ProRule" id="PRU01240"/>
    </source>
</evidence>
<organism evidence="7 8">
    <name type="scientific">Tritrichomonas musculus</name>
    <dbReference type="NCBI Taxonomy" id="1915356"/>
    <lineage>
        <taxon>Eukaryota</taxon>
        <taxon>Metamonada</taxon>
        <taxon>Parabasalia</taxon>
        <taxon>Tritrichomonadida</taxon>
        <taxon>Tritrichomonadidae</taxon>
        <taxon>Tritrichomonas</taxon>
    </lineage>
</organism>
<dbReference type="SUPFAM" id="SSF49785">
    <property type="entry name" value="Galactose-binding domain-like"/>
    <property type="match status" value="1"/>
</dbReference>
<dbReference type="PANTHER" id="PTHR43399">
    <property type="entry name" value="SUBTILISIN-RELATED"/>
    <property type="match status" value="1"/>
</dbReference>
<protein>
    <recommendedName>
        <fullName evidence="6">Peptidase S8/S53 domain-containing protein</fullName>
    </recommendedName>
</protein>
<dbReference type="SUPFAM" id="SSF52743">
    <property type="entry name" value="Subtilisin-like"/>
    <property type="match status" value="1"/>
</dbReference>
<dbReference type="Gene3D" id="3.40.50.200">
    <property type="entry name" value="Peptidase S8/S53 domain"/>
    <property type="match status" value="1"/>
</dbReference>
<dbReference type="InterPro" id="IPR036852">
    <property type="entry name" value="Peptidase_S8/S53_dom_sf"/>
</dbReference>
<sequence>MNLTKRIIKSYYSSTGPANKGILKPDVMAPRTSIISAKSRIHSNSPHGCRDDNEGDFTIMDGTSMATPNVAGAAALIHQYFLSGNWIDNVSLDGDTTRALLINSCRHPFDSRSPDIVFGHGVVDLSAILPVEEDFGVQITYQSQNQNNKNGDQKPSIKENGHLISTIYVDTNISKNDLQITLSYTDTMLNMYSPIPLTRDIDLIVISPSKEVFYGDHLENADTQHMSTNEKIIIKNDKLEDGDYTVHIYGNHFADSGIPGVIESQKFAVAVAGPIDDGYMEFTESMECPCDKCNPNHPGSCLCNESQELGPLCQVNIGTVNGNEGLYNKICIFKI</sequence>
<evidence type="ECO:0000313" key="7">
    <source>
        <dbReference type="EMBL" id="KAK8836266.1"/>
    </source>
</evidence>
<keyword evidence="4" id="KW-0720">Serine protease</keyword>
<dbReference type="PANTHER" id="PTHR43399:SF4">
    <property type="entry name" value="CELL WALL-ASSOCIATED PROTEASE"/>
    <property type="match status" value="1"/>
</dbReference>
<comment type="caution">
    <text evidence="5">Lacks conserved residue(s) required for the propagation of feature annotation.</text>
</comment>
<dbReference type="InterPro" id="IPR000209">
    <property type="entry name" value="Peptidase_S8/S53_dom"/>
</dbReference>
<feature type="domain" description="Peptidase S8/S53" evidence="6">
    <location>
        <begin position="10"/>
        <end position="121"/>
    </location>
</feature>
<dbReference type="PROSITE" id="PS00138">
    <property type="entry name" value="SUBTILASE_SER"/>
    <property type="match status" value="1"/>
</dbReference>
<dbReference type="Pfam" id="PF00082">
    <property type="entry name" value="Peptidase_S8"/>
    <property type="match status" value="1"/>
</dbReference>
<keyword evidence="2" id="KW-0645">Protease</keyword>
<dbReference type="Gene3D" id="2.60.120.380">
    <property type="match status" value="1"/>
</dbReference>
<evidence type="ECO:0000256" key="3">
    <source>
        <dbReference type="ARBA" id="ARBA00022801"/>
    </source>
</evidence>
<comment type="caution">
    <text evidence="7">The sequence shown here is derived from an EMBL/GenBank/DDBJ whole genome shotgun (WGS) entry which is preliminary data.</text>
</comment>
<proteinExistence type="inferred from homology"/>
<keyword evidence="8" id="KW-1185">Reference proteome</keyword>
<evidence type="ECO:0000256" key="2">
    <source>
        <dbReference type="ARBA" id="ARBA00022670"/>
    </source>
</evidence>
<dbReference type="InterPro" id="IPR023828">
    <property type="entry name" value="Peptidase_S8_Ser-AS"/>
</dbReference>
<comment type="similarity">
    <text evidence="1 5">Belongs to the peptidase S8 family.</text>
</comment>